<name>A0A9P8VSK4_9HYPO</name>
<evidence type="ECO:0000256" key="2">
    <source>
        <dbReference type="ARBA" id="ARBA00022692"/>
    </source>
</evidence>
<protein>
    <submittedName>
        <fullName evidence="7">Integral membrane protein</fullName>
    </submittedName>
</protein>
<dbReference type="EMBL" id="JAGPYM010000055">
    <property type="protein sequence ID" value="KAH6871439.1"/>
    <property type="molecule type" value="Genomic_DNA"/>
</dbReference>
<dbReference type="GO" id="GO:0016020">
    <property type="term" value="C:membrane"/>
    <property type="evidence" value="ECO:0007669"/>
    <property type="project" value="UniProtKB-SubCell"/>
</dbReference>
<keyword evidence="2 5" id="KW-0812">Transmembrane</keyword>
<comment type="caution">
    <text evidence="7">The sequence shown here is derived from an EMBL/GenBank/DDBJ whole genome shotgun (WGS) entry which is preliminary data.</text>
</comment>
<dbReference type="AlphaFoldDB" id="A0A9P8VSK4"/>
<gene>
    <name evidence="7" type="ORF">B0T10DRAFT_417393</name>
</gene>
<organism evidence="7 8">
    <name type="scientific">Thelonectria olida</name>
    <dbReference type="NCBI Taxonomy" id="1576542"/>
    <lineage>
        <taxon>Eukaryota</taxon>
        <taxon>Fungi</taxon>
        <taxon>Dikarya</taxon>
        <taxon>Ascomycota</taxon>
        <taxon>Pezizomycotina</taxon>
        <taxon>Sordariomycetes</taxon>
        <taxon>Hypocreomycetidae</taxon>
        <taxon>Hypocreales</taxon>
        <taxon>Nectriaceae</taxon>
        <taxon>Thelonectria</taxon>
    </lineage>
</organism>
<feature type="transmembrane region" description="Helical" evidence="5">
    <location>
        <begin position="124"/>
        <end position="147"/>
    </location>
</feature>
<feature type="domain" description="MARVEL" evidence="6">
    <location>
        <begin position="10"/>
        <end position="141"/>
    </location>
</feature>
<keyword evidence="8" id="KW-1185">Reference proteome</keyword>
<sequence length="163" mass="18314">MTALDKIVTMTLRVLQLVGAAIVIGLASKYIATDGEDTEFRVRFIVTDIVAAISAFFSFIWLLPFSSNHMNYWVDGVIGIGFAGVSAWLVYMTQKVCGKARLADFERIKAAAHDGASFCDKWKALYVFSLICTVLWLSTALIGCFWVKKNTFKPKAMRKNRRR</sequence>
<dbReference type="Pfam" id="PF01284">
    <property type="entry name" value="MARVEL"/>
    <property type="match status" value="1"/>
</dbReference>
<dbReference type="Proteomes" id="UP000777438">
    <property type="component" value="Unassembled WGS sequence"/>
</dbReference>
<dbReference type="OrthoDB" id="4074965at2759"/>
<evidence type="ECO:0000256" key="3">
    <source>
        <dbReference type="ARBA" id="ARBA00022989"/>
    </source>
</evidence>
<evidence type="ECO:0000259" key="6">
    <source>
        <dbReference type="Pfam" id="PF01284"/>
    </source>
</evidence>
<feature type="transmembrane region" description="Helical" evidence="5">
    <location>
        <begin position="44"/>
        <end position="65"/>
    </location>
</feature>
<keyword evidence="3 5" id="KW-1133">Transmembrane helix</keyword>
<keyword evidence="4 5" id="KW-0472">Membrane</keyword>
<feature type="transmembrane region" description="Helical" evidence="5">
    <location>
        <begin position="12"/>
        <end position="32"/>
    </location>
</feature>
<feature type="transmembrane region" description="Helical" evidence="5">
    <location>
        <begin position="72"/>
        <end position="91"/>
    </location>
</feature>
<accession>A0A9P8VSK4</accession>
<dbReference type="PANTHER" id="PTHR39608">
    <property type="entry name" value="INTEGRAL MEMBRANE PROTEIN (AFU_ORTHOLOGUE AFUA_5G08640)"/>
    <property type="match status" value="1"/>
</dbReference>
<comment type="subcellular location">
    <subcellularLocation>
        <location evidence="1">Membrane</location>
        <topology evidence="1">Multi-pass membrane protein</topology>
    </subcellularLocation>
</comment>
<evidence type="ECO:0000256" key="4">
    <source>
        <dbReference type="ARBA" id="ARBA00023136"/>
    </source>
</evidence>
<evidence type="ECO:0000256" key="5">
    <source>
        <dbReference type="SAM" id="Phobius"/>
    </source>
</evidence>
<dbReference type="InterPro" id="IPR008253">
    <property type="entry name" value="Marvel"/>
</dbReference>
<reference evidence="7 8" key="1">
    <citation type="journal article" date="2021" name="Nat. Commun.">
        <title>Genetic determinants of endophytism in the Arabidopsis root mycobiome.</title>
        <authorList>
            <person name="Mesny F."/>
            <person name="Miyauchi S."/>
            <person name="Thiergart T."/>
            <person name="Pickel B."/>
            <person name="Atanasova L."/>
            <person name="Karlsson M."/>
            <person name="Huettel B."/>
            <person name="Barry K.W."/>
            <person name="Haridas S."/>
            <person name="Chen C."/>
            <person name="Bauer D."/>
            <person name="Andreopoulos W."/>
            <person name="Pangilinan J."/>
            <person name="LaButti K."/>
            <person name="Riley R."/>
            <person name="Lipzen A."/>
            <person name="Clum A."/>
            <person name="Drula E."/>
            <person name="Henrissat B."/>
            <person name="Kohler A."/>
            <person name="Grigoriev I.V."/>
            <person name="Martin F.M."/>
            <person name="Hacquard S."/>
        </authorList>
    </citation>
    <scope>NUCLEOTIDE SEQUENCE [LARGE SCALE GENOMIC DNA]</scope>
    <source>
        <strain evidence="7 8">MPI-CAGE-CH-0241</strain>
    </source>
</reference>
<evidence type="ECO:0000313" key="7">
    <source>
        <dbReference type="EMBL" id="KAH6871439.1"/>
    </source>
</evidence>
<evidence type="ECO:0000256" key="1">
    <source>
        <dbReference type="ARBA" id="ARBA00004141"/>
    </source>
</evidence>
<evidence type="ECO:0000313" key="8">
    <source>
        <dbReference type="Proteomes" id="UP000777438"/>
    </source>
</evidence>
<proteinExistence type="predicted"/>
<dbReference type="PANTHER" id="PTHR39608:SF1">
    <property type="entry name" value="INTEGRAL MEMBRANE PROTEIN (AFU_ORTHOLOGUE AFUA_5G08640)"/>
    <property type="match status" value="1"/>
</dbReference>